<comment type="similarity">
    <text evidence="1">Belongs to the Iojap/RsfS family.</text>
</comment>
<dbReference type="Proteomes" id="UP000050795">
    <property type="component" value="Unassembled WGS sequence"/>
</dbReference>
<evidence type="ECO:0000256" key="1">
    <source>
        <dbReference type="ARBA" id="ARBA00010574"/>
    </source>
</evidence>
<accession>A0AA85IKU9</accession>
<proteinExistence type="inferred from homology"/>
<dbReference type="GO" id="GO:0005739">
    <property type="term" value="C:mitochondrion"/>
    <property type="evidence" value="ECO:0007669"/>
    <property type="project" value="TreeGrafter"/>
</dbReference>
<dbReference type="GO" id="GO:0043023">
    <property type="term" value="F:ribosomal large subunit binding"/>
    <property type="evidence" value="ECO:0007669"/>
    <property type="project" value="TreeGrafter"/>
</dbReference>
<organism evidence="2 3">
    <name type="scientific">Trichobilharzia regenti</name>
    <name type="common">Nasal bird schistosome</name>
    <dbReference type="NCBI Taxonomy" id="157069"/>
    <lineage>
        <taxon>Eukaryota</taxon>
        <taxon>Metazoa</taxon>
        <taxon>Spiralia</taxon>
        <taxon>Lophotrochozoa</taxon>
        <taxon>Platyhelminthes</taxon>
        <taxon>Trematoda</taxon>
        <taxon>Digenea</taxon>
        <taxon>Strigeidida</taxon>
        <taxon>Schistosomatoidea</taxon>
        <taxon>Schistosomatidae</taxon>
        <taxon>Trichobilharzia</taxon>
    </lineage>
</organism>
<dbReference type="SUPFAM" id="SSF81301">
    <property type="entry name" value="Nucleotidyltransferase"/>
    <property type="match status" value="1"/>
</dbReference>
<name>A0AA85IKU9_TRIRE</name>
<evidence type="ECO:0008006" key="4">
    <source>
        <dbReference type="Google" id="ProtNLM"/>
    </source>
</evidence>
<dbReference type="GO" id="GO:0017148">
    <property type="term" value="P:negative regulation of translation"/>
    <property type="evidence" value="ECO:0007669"/>
    <property type="project" value="TreeGrafter"/>
</dbReference>
<dbReference type="PANTHER" id="PTHR21043">
    <property type="entry name" value="IOJAP SUPERFAMILY ORTHOLOG"/>
    <property type="match status" value="1"/>
</dbReference>
<dbReference type="Pfam" id="PF02410">
    <property type="entry name" value="RsfS"/>
    <property type="match status" value="1"/>
</dbReference>
<evidence type="ECO:0000313" key="2">
    <source>
        <dbReference type="Proteomes" id="UP000050795"/>
    </source>
</evidence>
<evidence type="ECO:0000313" key="3">
    <source>
        <dbReference type="WBParaSite" id="TREG1_101510.1"/>
    </source>
</evidence>
<sequence length="229" mass="26281">MFLLNNIRSPLSSTISRILPKCGSLYANHLSIDSKSSIPQASAKSDEEDTVYEVYDDHWEVNPPIEQVYASYEVQPTGHLPFLRMKSLFNVPELVEVLKRQNVQDIVCLNIGRSFVAPYMVIGSGLSRRHIQSTTAYVHRLLKYKLKDTDIPIPLFRGVDGSCEWIAVDMSTIFLHLFMPSTRLKYDLESLWSAGPQYDEQLMNKAKLELPNKFNWEELLSEIQQVKQS</sequence>
<reference evidence="3" key="2">
    <citation type="submission" date="2023-11" db="UniProtKB">
        <authorList>
            <consortium name="WormBaseParasite"/>
        </authorList>
    </citation>
    <scope>IDENTIFICATION</scope>
</reference>
<dbReference type="PANTHER" id="PTHR21043:SF0">
    <property type="entry name" value="MITOCHONDRIAL ASSEMBLY OF RIBOSOMAL LARGE SUBUNIT PROTEIN 1"/>
    <property type="match status" value="1"/>
</dbReference>
<dbReference type="InterPro" id="IPR043519">
    <property type="entry name" value="NT_sf"/>
</dbReference>
<dbReference type="AlphaFoldDB" id="A0AA85IKU9"/>
<dbReference type="WBParaSite" id="TREG1_101510.1">
    <property type="protein sequence ID" value="TREG1_101510.1"/>
    <property type="gene ID" value="TREG1_101510"/>
</dbReference>
<dbReference type="GO" id="GO:0090071">
    <property type="term" value="P:negative regulation of ribosome biogenesis"/>
    <property type="evidence" value="ECO:0007669"/>
    <property type="project" value="TreeGrafter"/>
</dbReference>
<dbReference type="InterPro" id="IPR004394">
    <property type="entry name" value="Iojap/RsfS/C7orf30"/>
</dbReference>
<protein>
    <recommendedName>
        <fullName evidence="4">Mitochondrial assembly of ribosomal large subunit protein 1</fullName>
    </recommendedName>
</protein>
<reference evidence="2" key="1">
    <citation type="submission" date="2022-06" db="EMBL/GenBank/DDBJ databases">
        <authorList>
            <person name="Berger JAMES D."/>
            <person name="Berger JAMES D."/>
        </authorList>
    </citation>
    <scope>NUCLEOTIDE SEQUENCE [LARGE SCALE GENOMIC DNA]</scope>
</reference>
<keyword evidence="2" id="KW-1185">Reference proteome</keyword>
<dbReference type="Gene3D" id="3.30.460.10">
    <property type="entry name" value="Beta Polymerase, domain 2"/>
    <property type="match status" value="1"/>
</dbReference>